<evidence type="ECO:0000256" key="3">
    <source>
        <dbReference type="SAM" id="SignalP"/>
    </source>
</evidence>
<dbReference type="KEGG" id="mbah:HYN46_03320"/>
<evidence type="ECO:0000256" key="2">
    <source>
        <dbReference type="SAM" id="Phobius"/>
    </source>
</evidence>
<feature type="signal peptide" evidence="3">
    <location>
        <begin position="1"/>
        <end position="27"/>
    </location>
</feature>
<feature type="transmembrane region" description="Helical" evidence="2">
    <location>
        <begin position="117"/>
        <end position="140"/>
    </location>
</feature>
<feature type="coiled-coil region" evidence="1">
    <location>
        <begin position="78"/>
        <end position="112"/>
    </location>
</feature>
<keyword evidence="2" id="KW-1133">Transmembrane helix</keyword>
<sequence length="146" mass="15848">MITSPYSKRAAVLVAFMMFFMSTWAIAEVPASGVAATPATNGASSVAATVKPTAPKPPTLETQLANLSKQSSSQASRLNQLEIANRDALTRNQTLQLENDNLTVQVKVLQSDRGAQMFIYGAVAILIGALIGYFCASYFMRRSRRW</sequence>
<dbReference type="EMBL" id="CP031222">
    <property type="protein sequence ID" value="AXI01981.1"/>
    <property type="molecule type" value="Genomic_DNA"/>
</dbReference>
<proteinExistence type="predicted"/>
<evidence type="ECO:0008006" key="6">
    <source>
        <dbReference type="Google" id="ProtNLM"/>
    </source>
</evidence>
<dbReference type="OrthoDB" id="6713443at2"/>
<name>A0A345P3X2_9GAMM</name>
<keyword evidence="2" id="KW-0472">Membrane</keyword>
<keyword evidence="5" id="KW-1185">Reference proteome</keyword>
<organism evidence="4 5">
    <name type="scientific">Aquirhabdus parva</name>
    <dbReference type="NCBI Taxonomy" id="2283318"/>
    <lineage>
        <taxon>Bacteria</taxon>
        <taxon>Pseudomonadati</taxon>
        <taxon>Pseudomonadota</taxon>
        <taxon>Gammaproteobacteria</taxon>
        <taxon>Moraxellales</taxon>
        <taxon>Moraxellaceae</taxon>
        <taxon>Aquirhabdus</taxon>
    </lineage>
</organism>
<evidence type="ECO:0000313" key="5">
    <source>
        <dbReference type="Proteomes" id="UP000253940"/>
    </source>
</evidence>
<keyword evidence="3" id="KW-0732">Signal</keyword>
<accession>A0A345P3X2</accession>
<dbReference type="AlphaFoldDB" id="A0A345P3X2"/>
<reference evidence="4 5" key="1">
    <citation type="submission" date="2018-07" db="EMBL/GenBank/DDBJ databases">
        <title>Genome sequencing of Moraxellaceae gen. HYN0046.</title>
        <authorList>
            <person name="Kim M."/>
            <person name="Yi H."/>
        </authorList>
    </citation>
    <scope>NUCLEOTIDE SEQUENCE [LARGE SCALE GENOMIC DNA]</scope>
    <source>
        <strain evidence="4 5">HYN0046</strain>
    </source>
</reference>
<protein>
    <recommendedName>
        <fullName evidence="6">SH3 domain protein</fullName>
    </recommendedName>
</protein>
<keyword evidence="2" id="KW-0812">Transmembrane</keyword>
<gene>
    <name evidence="4" type="ORF">HYN46_03320</name>
</gene>
<evidence type="ECO:0000313" key="4">
    <source>
        <dbReference type="EMBL" id="AXI01981.1"/>
    </source>
</evidence>
<dbReference type="Proteomes" id="UP000253940">
    <property type="component" value="Chromosome"/>
</dbReference>
<evidence type="ECO:0000256" key="1">
    <source>
        <dbReference type="SAM" id="Coils"/>
    </source>
</evidence>
<feature type="chain" id="PRO_5016782351" description="SH3 domain protein" evidence="3">
    <location>
        <begin position="28"/>
        <end position="146"/>
    </location>
</feature>
<keyword evidence="1" id="KW-0175">Coiled coil</keyword>